<dbReference type="NCBIfam" id="NF005457">
    <property type="entry name" value="PRK07051.1"/>
    <property type="match status" value="1"/>
</dbReference>
<dbReference type="PRINTS" id="PR01071">
    <property type="entry name" value="ACOABIOTINCC"/>
</dbReference>
<keyword evidence="3" id="KW-0276">Fatty acid metabolism</keyword>
<comment type="function">
    <text evidence="3">This protein is a component of the acetyl coenzyme A carboxylase complex; first, biotin carboxylase catalyzes the carboxylation of the carrier protein and then the transcarboxylase transfers the carboxyl group to form malonyl-CoA.</text>
</comment>
<gene>
    <name evidence="5" type="ORF">LVY72_17820</name>
</gene>
<dbReference type="EMBL" id="JAKLTQ010000016">
    <property type="protein sequence ID" value="MCG2623755.1"/>
    <property type="molecule type" value="Genomic_DNA"/>
</dbReference>
<name>A0ABS9LAR1_9MICC</name>
<feature type="domain" description="Lipoyl-binding" evidence="4">
    <location>
        <begin position="1"/>
        <end position="77"/>
    </location>
</feature>
<dbReference type="Gene3D" id="2.40.50.100">
    <property type="match status" value="1"/>
</dbReference>
<keyword evidence="6" id="KW-1185">Reference proteome</keyword>
<dbReference type="InterPro" id="IPR050709">
    <property type="entry name" value="Biotin_Carboxyl_Carrier/Decarb"/>
</dbReference>
<organism evidence="5 6">
    <name type="scientific">Arthrobacter hankyongi</name>
    <dbReference type="NCBI Taxonomy" id="2904801"/>
    <lineage>
        <taxon>Bacteria</taxon>
        <taxon>Bacillati</taxon>
        <taxon>Actinomycetota</taxon>
        <taxon>Actinomycetes</taxon>
        <taxon>Micrococcales</taxon>
        <taxon>Micrococcaceae</taxon>
        <taxon>Arthrobacter</taxon>
    </lineage>
</organism>
<dbReference type="PANTHER" id="PTHR45266:SF3">
    <property type="entry name" value="OXALOACETATE DECARBOXYLASE ALPHA CHAIN"/>
    <property type="match status" value="1"/>
</dbReference>
<protein>
    <recommendedName>
        <fullName evidence="1 3">Biotin carboxyl carrier protein of acetyl-CoA carboxylase</fullName>
    </recommendedName>
</protein>
<dbReference type="InterPro" id="IPR000089">
    <property type="entry name" value="Biotin_lipoyl"/>
</dbReference>
<dbReference type="RefSeq" id="WP_237823728.1">
    <property type="nucleotide sequence ID" value="NZ_JAKLTQ010000016.1"/>
</dbReference>
<evidence type="ECO:0000313" key="6">
    <source>
        <dbReference type="Proteomes" id="UP001165368"/>
    </source>
</evidence>
<evidence type="ECO:0000313" key="5">
    <source>
        <dbReference type="EMBL" id="MCG2623755.1"/>
    </source>
</evidence>
<dbReference type="CDD" id="cd06850">
    <property type="entry name" value="biotinyl_domain"/>
    <property type="match status" value="1"/>
</dbReference>
<evidence type="ECO:0000256" key="2">
    <source>
        <dbReference type="ARBA" id="ARBA00023267"/>
    </source>
</evidence>
<keyword evidence="3" id="KW-0444">Lipid biosynthesis</keyword>
<comment type="caution">
    <text evidence="5">The sequence shown here is derived from an EMBL/GenBank/DDBJ whole genome shotgun (WGS) entry which is preliminary data.</text>
</comment>
<dbReference type="PROSITE" id="PS50968">
    <property type="entry name" value="BIOTINYL_LIPOYL"/>
    <property type="match status" value="1"/>
</dbReference>
<evidence type="ECO:0000256" key="1">
    <source>
        <dbReference type="ARBA" id="ARBA00017562"/>
    </source>
</evidence>
<dbReference type="InterPro" id="IPR011053">
    <property type="entry name" value="Single_hybrid_motif"/>
</dbReference>
<dbReference type="SUPFAM" id="SSF51230">
    <property type="entry name" value="Single hybrid motif"/>
    <property type="match status" value="1"/>
</dbReference>
<proteinExistence type="predicted"/>
<dbReference type="Proteomes" id="UP001165368">
    <property type="component" value="Unassembled WGS sequence"/>
</dbReference>
<evidence type="ECO:0000256" key="3">
    <source>
        <dbReference type="RuleBase" id="RU364072"/>
    </source>
</evidence>
<reference evidence="5" key="1">
    <citation type="submission" date="2022-01" db="EMBL/GenBank/DDBJ databases">
        <authorList>
            <person name="Jo J.-H."/>
            <person name="Im W.-T."/>
        </authorList>
    </citation>
    <scope>NUCLEOTIDE SEQUENCE</scope>
    <source>
        <strain evidence="5">I2-34</strain>
    </source>
</reference>
<keyword evidence="3" id="KW-0275">Fatty acid biosynthesis</keyword>
<comment type="pathway">
    <text evidence="3">Lipid metabolism; fatty acid biosynthesis.</text>
</comment>
<accession>A0ABS9LAR1</accession>
<dbReference type="InterPro" id="IPR001249">
    <property type="entry name" value="AcCoA_biotinCC"/>
</dbReference>
<sequence length="79" mass="8529">MADILSPLPGIFYRKPGPDKEPYVNEGDHVDVGQTVGVVEVMKQFSEVRSDVAGTIDRFHIEDSGTVNPGDVIVTVSEA</sequence>
<keyword evidence="3" id="KW-0443">Lipid metabolism</keyword>
<dbReference type="Pfam" id="PF00364">
    <property type="entry name" value="Biotin_lipoyl"/>
    <property type="match status" value="1"/>
</dbReference>
<evidence type="ECO:0000259" key="4">
    <source>
        <dbReference type="PROSITE" id="PS50968"/>
    </source>
</evidence>
<dbReference type="PANTHER" id="PTHR45266">
    <property type="entry name" value="OXALOACETATE DECARBOXYLASE ALPHA CHAIN"/>
    <property type="match status" value="1"/>
</dbReference>
<keyword evidence="2 3" id="KW-0092">Biotin</keyword>